<dbReference type="Proteomes" id="UP000179279">
    <property type="component" value="Unassembled WGS sequence"/>
</dbReference>
<dbReference type="EMBL" id="MHDA01000022">
    <property type="protein sequence ID" value="OGY32143.1"/>
    <property type="molecule type" value="Genomic_DNA"/>
</dbReference>
<dbReference type="PANTHER" id="PTHR40084:SF1">
    <property type="entry name" value="PHOSPHOTRANSFERASE"/>
    <property type="match status" value="1"/>
</dbReference>
<dbReference type="InterPro" id="IPR016195">
    <property type="entry name" value="Pol/histidinol_Pase-like"/>
</dbReference>
<comment type="caution">
    <text evidence="1">The sequence shown here is derived from an EMBL/GenBank/DDBJ whole genome shotgun (WGS) entry which is preliminary data.</text>
</comment>
<dbReference type="Gene3D" id="3.20.20.140">
    <property type="entry name" value="Metal-dependent hydrolases"/>
    <property type="match status" value="1"/>
</dbReference>
<proteinExistence type="predicted"/>
<name>A0A1G1WWR0_9BACT</name>
<accession>A0A1G1WWR0</accession>
<dbReference type="CDD" id="cd19067">
    <property type="entry name" value="PfuEndoQ-like"/>
    <property type="match status" value="1"/>
</dbReference>
<gene>
    <name evidence="1" type="ORF">A3A57_02765</name>
</gene>
<protein>
    <recommendedName>
        <fullName evidence="3">DNA helicase UvrD</fullName>
    </recommendedName>
</protein>
<reference evidence="1 2" key="1">
    <citation type="journal article" date="2016" name="Nat. Commun.">
        <title>Thousands of microbial genomes shed light on interconnected biogeochemical processes in an aquifer system.</title>
        <authorList>
            <person name="Anantharaman K."/>
            <person name="Brown C.T."/>
            <person name="Hug L.A."/>
            <person name="Sharon I."/>
            <person name="Castelle C.J."/>
            <person name="Probst A.J."/>
            <person name="Thomas B.C."/>
            <person name="Singh A."/>
            <person name="Wilkins M.J."/>
            <person name="Karaoz U."/>
            <person name="Brodie E.L."/>
            <person name="Williams K.H."/>
            <person name="Hubbard S.S."/>
            <person name="Banfield J.F."/>
        </authorList>
    </citation>
    <scope>NUCLEOTIDE SEQUENCE [LARGE SCALE GENOMIC DNA]</scope>
</reference>
<evidence type="ECO:0000313" key="1">
    <source>
        <dbReference type="EMBL" id="OGY32143.1"/>
    </source>
</evidence>
<dbReference type="PANTHER" id="PTHR40084">
    <property type="entry name" value="PHOSPHOHYDROLASE, PHP FAMILY"/>
    <property type="match status" value="1"/>
</dbReference>
<evidence type="ECO:0000313" key="2">
    <source>
        <dbReference type="Proteomes" id="UP000179279"/>
    </source>
</evidence>
<evidence type="ECO:0008006" key="3">
    <source>
        <dbReference type="Google" id="ProtNLM"/>
    </source>
</evidence>
<sequence>MSKFVADLHTHSSYARATSPRLNFDTLSTWAKLKGVQLLSSADFTHPVWWQEIKRNLKESEYDGFYQHNGINFVLGTEISCIYTQGGRQRRTHCLLFFPEKKDVAKFNNNLGQRANLSADGRPIVGLSARQLLELALGINEKTILIPAHVWTPWFSLYGSNSGFDSIEECFGSLSKYIYAVETGLSSDPAMNWRIKELDSRSIVSFSDLHSGPKMAREATVFDTDFSYEGLFEALRKQKVSLTVEFFPEEGKYHYTGHRNCKIRHSPSESDKLGFTCPKCQRKLTIGVMHRVSELAEQSRSEDYIPKNRPPFKRLVPLFEILAEVFNVQSTSQKVIDEYNNLVNRFGSELGILLKTPLEDLERGLSIYKIVEGIGRVRRGNIVVDPGYDGVYGTVKIWNFDSEPTRRNSLVNQKLPEGQVGLFD</sequence>
<dbReference type="AlphaFoldDB" id="A0A1G1WWR0"/>
<dbReference type="SUPFAM" id="SSF89550">
    <property type="entry name" value="PHP domain-like"/>
    <property type="match status" value="1"/>
</dbReference>
<organism evidence="1 2">
    <name type="scientific">Candidatus Woykebacteria bacterium RIFCSPLOWO2_01_FULL_41_12</name>
    <dbReference type="NCBI Taxonomy" id="1802604"/>
    <lineage>
        <taxon>Bacteria</taxon>
        <taxon>Candidatus Woykeibacteriota</taxon>
    </lineage>
</organism>